<accession>A0A1E7KYD0</accession>
<dbReference type="AlphaFoldDB" id="A0A1E7KYD0"/>
<evidence type="ECO:0000313" key="1">
    <source>
        <dbReference type="EMBL" id="OEV08958.1"/>
    </source>
</evidence>
<gene>
    <name evidence="1" type="ORF">AN218_24220</name>
</gene>
<dbReference type="PATRIC" id="fig|518642.10.peg.5491"/>
<name>A0A1E7KYD0_9ACTN</name>
<protein>
    <submittedName>
        <fullName evidence="1">Uncharacterized protein</fullName>
    </submittedName>
</protein>
<dbReference type="Proteomes" id="UP000176005">
    <property type="component" value="Unassembled WGS sequence"/>
</dbReference>
<proteinExistence type="predicted"/>
<evidence type="ECO:0000313" key="2">
    <source>
        <dbReference type="Proteomes" id="UP000176005"/>
    </source>
</evidence>
<sequence length="700" mass="76750">MSRELGFEGLVEDGGFFPRLLGRNARGRDEKPLYGPDLPVVLLTGGPGTGKQRLLELLRDRFGRKVPVAYVDCADDQYAQEADRQASCRSAATEAMYGVALRMSEFEGPGGALPTPRFFAGMAAVAAGQRLRRRELEQELARYRVLLASGRAGGRGLGRFTRNVLTGYLSALAGVVAPAAAPLVGAALTEFLEKLERTGAEPVRAAYGDYPGAAGSAATGLRLLAHEFQQDGEERRFAEGFLFRALREDLDAAYSGLGATLTRVGRPAVLLQHANWPVGRALLESALGDRADGHHDGTVLVASERMAEPLFLADEPRSEELARYRPDHEEPPAWRRLPARGRAGQGVLLLRMPLLTTEHIQQQLQRHTGGAPEATRRRRAQGAVLRLSRRRPRMVQRLVEAAGELPELDNDRELLDEDAVFEGEPHPVRDVLLTELVLRQPPENLPVAHTGRWLDVLTQLSVAHTGDCARALLRSPELAEIAGGLTADEVRRYLRESGWPVCEWHFIGDFGLRQLLMSRLHGPPEDGADWRRNHGLLHAHYRDRTDSPDRGFGTTAAHALHHDLVAGGPESAVRHLAATFPAGGVGAEEWCDQLLALAHAPWPGGRDERHERMAVARIEGGRLERQLDELLHAVWLCAERTRPPDIAAADRMVKLLGELAREYAGAAPVLTDRAEGWGRRARNRQPLRPCSCAADIGEGS</sequence>
<organism evidence="1 2">
    <name type="scientific">Streptomyces nanshensis</name>
    <dbReference type="NCBI Taxonomy" id="518642"/>
    <lineage>
        <taxon>Bacteria</taxon>
        <taxon>Bacillati</taxon>
        <taxon>Actinomycetota</taxon>
        <taxon>Actinomycetes</taxon>
        <taxon>Kitasatosporales</taxon>
        <taxon>Streptomycetaceae</taxon>
        <taxon>Streptomyces</taxon>
    </lineage>
</organism>
<keyword evidence="2" id="KW-1185">Reference proteome</keyword>
<reference evidence="1 2" key="1">
    <citation type="journal article" date="2016" name="Front. Microbiol.">
        <title>Comparative Genomics Analysis of Streptomyces Species Reveals Their Adaptation to the Marine Environment and Their Diversity at the Genomic Level.</title>
        <authorList>
            <person name="Tian X."/>
            <person name="Zhang Z."/>
            <person name="Yang T."/>
            <person name="Chen M."/>
            <person name="Li J."/>
            <person name="Chen F."/>
            <person name="Yang J."/>
            <person name="Li W."/>
            <person name="Zhang B."/>
            <person name="Zhang Z."/>
            <person name="Wu J."/>
            <person name="Zhang C."/>
            <person name="Long L."/>
            <person name="Xiao J."/>
        </authorList>
    </citation>
    <scope>NUCLEOTIDE SEQUENCE [LARGE SCALE GENOMIC DNA]</scope>
    <source>
        <strain evidence="1 2">SCSIO 10429</strain>
    </source>
</reference>
<dbReference type="RefSeq" id="WP_070019068.1">
    <property type="nucleotide sequence ID" value="NZ_LJGW01000389.1"/>
</dbReference>
<dbReference type="EMBL" id="LJGW01000389">
    <property type="protein sequence ID" value="OEV08958.1"/>
    <property type="molecule type" value="Genomic_DNA"/>
</dbReference>
<comment type="caution">
    <text evidence="1">The sequence shown here is derived from an EMBL/GenBank/DDBJ whole genome shotgun (WGS) entry which is preliminary data.</text>
</comment>